<protein>
    <submittedName>
        <fullName evidence="2">Uncharacterized protein TCIL3000_10_7230</fullName>
    </submittedName>
</protein>
<organism evidence="2">
    <name type="scientific">Trypanosoma congolense (strain IL3000)</name>
    <dbReference type="NCBI Taxonomy" id="1068625"/>
    <lineage>
        <taxon>Eukaryota</taxon>
        <taxon>Discoba</taxon>
        <taxon>Euglenozoa</taxon>
        <taxon>Kinetoplastea</taxon>
        <taxon>Metakinetoplastina</taxon>
        <taxon>Trypanosomatida</taxon>
        <taxon>Trypanosomatidae</taxon>
        <taxon>Trypanosoma</taxon>
        <taxon>Nannomonas</taxon>
    </lineage>
</organism>
<dbReference type="SUPFAM" id="SSF49899">
    <property type="entry name" value="Concanavalin A-like lectins/glucanases"/>
    <property type="match status" value="1"/>
</dbReference>
<dbReference type="PANTHER" id="PTHR46654">
    <property type="entry name" value="E3 UBIQUITIN-PROTEIN LIGASE HECTD3"/>
    <property type="match status" value="1"/>
</dbReference>
<dbReference type="EMBL" id="HE575323">
    <property type="protein sequence ID" value="CCC93950.1"/>
    <property type="molecule type" value="Genomic_DNA"/>
</dbReference>
<gene>
    <name evidence="2" type="ORF">TCIL3000_10_7230</name>
</gene>
<dbReference type="Gene3D" id="2.60.120.200">
    <property type="match status" value="1"/>
</dbReference>
<dbReference type="GO" id="GO:0004842">
    <property type="term" value="F:ubiquitin-protein transferase activity"/>
    <property type="evidence" value="ECO:0007669"/>
    <property type="project" value="InterPro"/>
</dbReference>
<keyword evidence="1" id="KW-0812">Transmembrane</keyword>
<keyword evidence="1" id="KW-1133">Transmembrane helix</keyword>
<sequence>MEEDSGDWGLLSIADMLDTCVHRKSDVPASPVTLLTELEVPLLSCEPPYAISYVQTLIKNSKNITDQHTSTLEELDAARCMRLRRSLAASALIRGKMLGAIESFALTARREIHNPRFLQSIVSLGPIACPNIGLFFDSLIESMESMAFMMDYTQDDISVCVDVIQSFKASVDLTALEKEQYRRLSYAEFSLALRCEKLSAVVKCLLCMSANESAEVDYRPPPLQHSVTYMRVEADGFLPRMCDFSCPVYDVPVYCFPSRERLFVCSKSSAWVFDQLGLMGTRFRLRQRFDVSVKKGGQIIYCDGTKLFAVHRIHSAAGVLHYTIERWDHGKGKPSEVSEVVFSFDNNIPAVRDVLFRICGGALTCLVCSKATRLSNSKCYVFSSDVNAILSKDHNKVHLSSQHTLKRGPYSWPLRRKCYYFTKTNLITVGRVTLKEKFHPFTIEMWVYPCSCSDSQTILSIGDKNTDEILIEIEPTSGGVTWRGGSRTPHLGVSFVSYHVPDKVAFCYRWWHVGLLFKGNSWEMWVNDAIVASAPALVWPKAISDAECALGKSFIGFLAEVRIWNCYRTSPQLYRDSRRCVKSEEPTLIGYYPLDEGEGDVIADHSPSGCHAILHHGQAGWSNVDGLPIATPQSMRYIDDFAPIAWRESSSNVYFSTSPGCVALAVAADGPCIIVCEYALHNLTLVFQVRIDLSGRVALKGLAYCSSRHSLTCYASSTDHPRRLLVWELHKQPHLFLKVAYRGIWDCERDLLTQCSAYAEQFVGVERCLVDQLPWFARVPKLVLDASDGLLENLLKFIQMVLADQEDDEHVRRLCSLLHANLVFRIESNPETLEGEIGGPFPDAQSLIAAARGCGDPPDARTALLRLSFRQPFFDTGLLSTACRCLLSDTSRFAFIKGQAGRTRITEKEDALFRSLLEHYESLHASSLLMASAENAQHFCISLMDEEIFQVEQWISGRDRALDPVKSASRCLEVFQEILLAKAVEVPQGECGECVASYAKLLLGTREKKKGNLSLGAFRSNPVFYGSEIFVSMEQSIVGAILLSFSIAFWLFPTSAKLVVCFM</sequence>
<reference evidence="2" key="1">
    <citation type="journal article" date="2012" name="Proc. Natl. Acad. Sci. U.S.A.">
        <title>Antigenic diversity is generated by distinct evolutionary mechanisms in African trypanosome species.</title>
        <authorList>
            <person name="Jackson A.P."/>
            <person name="Berry A."/>
            <person name="Aslett M."/>
            <person name="Allison H.C."/>
            <person name="Burton P."/>
            <person name="Vavrova-Anderson J."/>
            <person name="Brown R."/>
            <person name="Browne H."/>
            <person name="Corton N."/>
            <person name="Hauser H."/>
            <person name="Gamble J."/>
            <person name="Gilderthorp R."/>
            <person name="Marcello L."/>
            <person name="McQuillan J."/>
            <person name="Otto T.D."/>
            <person name="Quail M.A."/>
            <person name="Sanders M.J."/>
            <person name="van Tonder A."/>
            <person name="Ginger M.L."/>
            <person name="Field M.C."/>
            <person name="Barry J.D."/>
            <person name="Hertz-Fowler C."/>
            <person name="Berriman M."/>
        </authorList>
    </citation>
    <scope>NUCLEOTIDE SEQUENCE</scope>
    <source>
        <strain evidence="2">IL3000</strain>
    </source>
</reference>
<dbReference type="AlphaFoldDB" id="G0UX33"/>
<dbReference type="VEuPathDB" id="TriTrypDB:TcIL3000_10_7230"/>
<evidence type="ECO:0000256" key="1">
    <source>
        <dbReference type="SAM" id="Phobius"/>
    </source>
</evidence>
<proteinExistence type="predicted"/>
<dbReference type="PANTHER" id="PTHR46654:SF1">
    <property type="entry name" value="E3 UBIQUITIN-PROTEIN LIGASE HECTD3"/>
    <property type="match status" value="1"/>
</dbReference>
<accession>G0UX33</accession>
<evidence type="ECO:0000313" key="2">
    <source>
        <dbReference type="EMBL" id="CCC93950.1"/>
    </source>
</evidence>
<dbReference type="GO" id="GO:0005737">
    <property type="term" value="C:cytoplasm"/>
    <property type="evidence" value="ECO:0007669"/>
    <property type="project" value="TreeGrafter"/>
</dbReference>
<dbReference type="InterPro" id="IPR042469">
    <property type="entry name" value="HECTD3"/>
</dbReference>
<name>G0UX33_TRYCI</name>
<keyword evidence="1" id="KW-0472">Membrane</keyword>
<dbReference type="InterPro" id="IPR013320">
    <property type="entry name" value="ConA-like_dom_sf"/>
</dbReference>
<feature type="transmembrane region" description="Helical" evidence="1">
    <location>
        <begin position="1037"/>
        <end position="1060"/>
    </location>
</feature>